<keyword evidence="13" id="KW-0511">Multifunctional enzyme</keyword>
<comment type="caution">
    <text evidence="20">The sequence shown here is derived from an EMBL/GenBank/DDBJ whole genome shotgun (WGS) entry which is preliminary data.</text>
</comment>
<keyword evidence="10" id="KW-0133">Cell shape</keyword>
<dbReference type="InterPro" id="IPR023346">
    <property type="entry name" value="Lysozyme-like_dom_sf"/>
</dbReference>
<evidence type="ECO:0000256" key="6">
    <source>
        <dbReference type="ARBA" id="ARBA00022670"/>
    </source>
</evidence>
<dbReference type="PANTHER" id="PTHR32282:SF11">
    <property type="entry name" value="PENICILLIN-BINDING PROTEIN 1B"/>
    <property type="match status" value="1"/>
</dbReference>
<organism evidence="20 21">
    <name type="scientific">Brevibacillus agri</name>
    <dbReference type="NCBI Taxonomy" id="51101"/>
    <lineage>
        <taxon>Bacteria</taxon>
        <taxon>Bacillati</taxon>
        <taxon>Bacillota</taxon>
        <taxon>Bacilli</taxon>
        <taxon>Bacillales</taxon>
        <taxon>Paenibacillaceae</taxon>
        <taxon>Brevibacillus</taxon>
    </lineage>
</organism>
<dbReference type="Gene3D" id="1.10.3810.10">
    <property type="entry name" value="Biosynthetic peptidoglycan transglycosylase-like"/>
    <property type="match status" value="1"/>
</dbReference>
<dbReference type="GO" id="GO:0005886">
    <property type="term" value="C:plasma membrane"/>
    <property type="evidence" value="ECO:0007669"/>
    <property type="project" value="UniProtKB-SubCell"/>
</dbReference>
<evidence type="ECO:0000256" key="8">
    <source>
        <dbReference type="ARBA" id="ARBA00022679"/>
    </source>
</evidence>
<dbReference type="FunFam" id="1.10.3810.10:FF:000001">
    <property type="entry name" value="Penicillin-binding protein 1A"/>
    <property type="match status" value="1"/>
</dbReference>
<evidence type="ECO:0000256" key="5">
    <source>
        <dbReference type="ARBA" id="ARBA00022645"/>
    </source>
</evidence>
<dbReference type="SUPFAM" id="SSF53955">
    <property type="entry name" value="Lysozyme-like"/>
    <property type="match status" value="1"/>
</dbReference>
<evidence type="ECO:0000259" key="18">
    <source>
        <dbReference type="Pfam" id="PF00912"/>
    </source>
</evidence>
<evidence type="ECO:0000256" key="3">
    <source>
        <dbReference type="ARBA" id="ARBA00007739"/>
    </source>
</evidence>
<dbReference type="NCBIfam" id="TIGR02074">
    <property type="entry name" value="PBP_1a_fam"/>
    <property type="match status" value="1"/>
</dbReference>
<evidence type="ECO:0000313" key="21">
    <source>
        <dbReference type="Proteomes" id="UP000276178"/>
    </source>
</evidence>
<comment type="similarity">
    <text evidence="2">In the C-terminal section; belongs to the transpeptidase family.</text>
</comment>
<dbReference type="Pfam" id="PF00905">
    <property type="entry name" value="Transpeptidase"/>
    <property type="match status" value="1"/>
</dbReference>
<dbReference type="RefSeq" id="WP_005830258.1">
    <property type="nucleotide sequence ID" value="NZ_BJOD01000013.1"/>
</dbReference>
<keyword evidence="12" id="KW-0472">Membrane</keyword>
<sequence length="684" mass="76525">MEVMREHSLLRYLRWVKKFVKFSILSLLCLSFAILLLILYLRSQPLPETFVKQTTTIYASNGEVLDTMHRGENRISVPIQEISPALINATIAIEDRSFREHYGFDWKRLAMAAYVDVINMDMRQGASTITQQLARNLYLTLDKTWERKIKEALLAIQLELNYSKDEILEMYMNQIYYGHSAYGVQAAAQTYFGKDAKNLTVAESAMLAGIPKGPTYYSPFVDFERAKSRQKLILEAMERDGMLTAKEAEQAYAEPIKLKQRTAENIAEQAPYFRDYIANLVKNKYGIDEEKFIHGGLKIHTTLDPVMQKKAEEIIASTLPKDNPNLQAALVAMDPATGHIKAMVGGRDYKTSQYNRVLGKRQPGSSFKPIMYLAALQNGYTPLTMMKSEPTVFTYDNNKQYIPSNFGGRYANAMINMREAIKTSDNIYAVKTIDFLSPQKVVEQAKSLGITSPMQAVPSLALGTSPVSPLELNAAYAAIVNKGEAVQPIAITSIEDSEGNILVEEKTEKTRVADPVASALLVNMMQSVFERGGTGYRVANELNRPVAGKTGSTDYDAWLSGFTPQLVATVWVGYDKNQKVDDVKEGYMSKKIWASFMESALKGQPPALFDMPAGVVSVYIDPASGKLATEHCPNPQLFYFASGTEPHDYCTDHIPADHQAPTPLTPPDSSTFWQRMGSWWKPEQ</sequence>
<dbReference type="InterPro" id="IPR012338">
    <property type="entry name" value="Beta-lactam/transpept-like"/>
</dbReference>
<evidence type="ECO:0000256" key="1">
    <source>
        <dbReference type="ARBA" id="ARBA00004236"/>
    </source>
</evidence>
<evidence type="ECO:0000256" key="9">
    <source>
        <dbReference type="ARBA" id="ARBA00022801"/>
    </source>
</evidence>
<dbReference type="AlphaFoldDB" id="A0A3M8AQW4"/>
<evidence type="ECO:0000256" key="11">
    <source>
        <dbReference type="ARBA" id="ARBA00022984"/>
    </source>
</evidence>
<evidence type="ECO:0000256" key="13">
    <source>
        <dbReference type="ARBA" id="ARBA00023268"/>
    </source>
</evidence>
<evidence type="ECO:0000256" key="14">
    <source>
        <dbReference type="ARBA" id="ARBA00023316"/>
    </source>
</evidence>
<evidence type="ECO:0000256" key="12">
    <source>
        <dbReference type="ARBA" id="ARBA00023136"/>
    </source>
</evidence>
<dbReference type="GO" id="GO:0008955">
    <property type="term" value="F:peptidoglycan glycosyltransferase activity"/>
    <property type="evidence" value="ECO:0007669"/>
    <property type="project" value="UniProtKB-EC"/>
</dbReference>
<dbReference type="GO" id="GO:0030288">
    <property type="term" value="C:outer membrane-bounded periplasmic space"/>
    <property type="evidence" value="ECO:0007669"/>
    <property type="project" value="TreeGrafter"/>
</dbReference>
<comment type="subcellular location">
    <subcellularLocation>
        <location evidence="1">Cell membrane</location>
    </subcellularLocation>
</comment>
<keyword evidence="11" id="KW-0573">Peptidoglycan synthesis</keyword>
<dbReference type="GO" id="GO:0006508">
    <property type="term" value="P:proteolysis"/>
    <property type="evidence" value="ECO:0007669"/>
    <property type="project" value="UniProtKB-KW"/>
</dbReference>
<name>A0A3M8AQW4_9BACL</name>
<dbReference type="Pfam" id="PF00912">
    <property type="entry name" value="Transgly"/>
    <property type="match status" value="1"/>
</dbReference>
<keyword evidence="8" id="KW-0808">Transferase</keyword>
<dbReference type="OrthoDB" id="9766909at2"/>
<gene>
    <name evidence="19" type="primary">pbpG</name>
    <name evidence="19" type="ORF">BAG01nite_16070</name>
    <name evidence="20" type="ORF">EB820_15725</name>
</gene>
<dbReference type="GO" id="GO:0071555">
    <property type="term" value="P:cell wall organization"/>
    <property type="evidence" value="ECO:0007669"/>
    <property type="project" value="UniProtKB-KW"/>
</dbReference>
<comment type="similarity">
    <text evidence="3">In the N-terminal section; belongs to the glycosyltransferase 51 family.</text>
</comment>
<keyword evidence="14" id="KW-0961">Cell wall biogenesis/degradation</keyword>
<dbReference type="Proteomes" id="UP000276178">
    <property type="component" value="Unassembled WGS sequence"/>
</dbReference>
<dbReference type="Gene3D" id="3.40.710.10">
    <property type="entry name" value="DD-peptidase/beta-lactamase superfamily"/>
    <property type="match status" value="1"/>
</dbReference>
<dbReference type="InterPro" id="IPR001264">
    <property type="entry name" value="Glyco_trans_51"/>
</dbReference>
<evidence type="ECO:0000256" key="10">
    <source>
        <dbReference type="ARBA" id="ARBA00022960"/>
    </source>
</evidence>
<dbReference type="GO" id="GO:0009252">
    <property type="term" value="P:peptidoglycan biosynthetic process"/>
    <property type="evidence" value="ECO:0007669"/>
    <property type="project" value="UniProtKB-KW"/>
</dbReference>
<dbReference type="InterPro" id="IPR036950">
    <property type="entry name" value="PBP_transglycosylase"/>
</dbReference>
<evidence type="ECO:0000313" key="22">
    <source>
        <dbReference type="Proteomes" id="UP000317180"/>
    </source>
</evidence>
<evidence type="ECO:0000259" key="17">
    <source>
        <dbReference type="Pfam" id="PF00905"/>
    </source>
</evidence>
<dbReference type="InterPro" id="IPR050396">
    <property type="entry name" value="Glycosyltr_51/Transpeptidase"/>
</dbReference>
<evidence type="ECO:0000256" key="2">
    <source>
        <dbReference type="ARBA" id="ARBA00007090"/>
    </source>
</evidence>
<comment type="catalytic activity">
    <reaction evidence="16">
        <text>[GlcNAc-(1-&gt;4)-Mur2Ac(oyl-L-Ala-gamma-D-Glu-L-Lys-D-Ala-D-Ala)](n)-di-trans,octa-cis-undecaprenyl diphosphate + beta-D-GlcNAc-(1-&gt;4)-Mur2Ac(oyl-L-Ala-gamma-D-Glu-L-Lys-D-Ala-D-Ala)-di-trans,octa-cis-undecaprenyl diphosphate = [GlcNAc-(1-&gt;4)-Mur2Ac(oyl-L-Ala-gamma-D-Glu-L-Lys-D-Ala-D-Ala)](n+1)-di-trans,octa-cis-undecaprenyl diphosphate + di-trans,octa-cis-undecaprenyl diphosphate + H(+)</text>
        <dbReference type="Rhea" id="RHEA:23708"/>
        <dbReference type="Rhea" id="RHEA-COMP:9602"/>
        <dbReference type="Rhea" id="RHEA-COMP:9603"/>
        <dbReference type="ChEBI" id="CHEBI:15378"/>
        <dbReference type="ChEBI" id="CHEBI:58405"/>
        <dbReference type="ChEBI" id="CHEBI:60033"/>
        <dbReference type="ChEBI" id="CHEBI:78435"/>
        <dbReference type="EC" id="2.4.99.28"/>
    </reaction>
</comment>
<dbReference type="InterPro" id="IPR001460">
    <property type="entry name" value="PCN-bd_Tpept"/>
</dbReference>
<dbReference type="SUPFAM" id="SSF56601">
    <property type="entry name" value="beta-lactamase/transpeptidase-like"/>
    <property type="match status" value="1"/>
</dbReference>
<comment type="catalytic activity">
    <reaction evidence="15">
        <text>Preferential cleavage: (Ac)2-L-Lys-D-Ala-|-D-Ala. Also transpeptidation of peptidyl-alanyl moieties that are N-acyl substituents of D-alanine.</text>
        <dbReference type="EC" id="3.4.16.4"/>
    </reaction>
</comment>
<keyword evidence="7" id="KW-0328">Glycosyltransferase</keyword>
<evidence type="ECO:0000313" key="19">
    <source>
        <dbReference type="EMBL" id="GED25505.1"/>
    </source>
</evidence>
<protein>
    <submittedName>
        <fullName evidence="20">PBP1A family penicillin-binding protein</fullName>
    </submittedName>
    <submittedName>
        <fullName evidence="19">Penicillin-binding protein 2D</fullName>
    </submittedName>
</protein>
<reference evidence="20 21" key="1">
    <citation type="submission" date="2018-10" db="EMBL/GenBank/DDBJ databases">
        <title>Phylogenomics of Brevibacillus.</title>
        <authorList>
            <person name="Dunlap C."/>
        </authorList>
    </citation>
    <scope>NUCLEOTIDE SEQUENCE [LARGE SCALE GENOMIC DNA]</scope>
    <source>
        <strain evidence="20 21">NRRL NRS 1219</strain>
    </source>
</reference>
<keyword evidence="5" id="KW-0121">Carboxypeptidase</keyword>
<dbReference type="Proteomes" id="UP000317180">
    <property type="component" value="Unassembled WGS sequence"/>
</dbReference>
<evidence type="ECO:0000256" key="7">
    <source>
        <dbReference type="ARBA" id="ARBA00022676"/>
    </source>
</evidence>
<accession>A0A3M8AQW4</accession>
<keyword evidence="4" id="KW-1003">Cell membrane</keyword>
<feature type="domain" description="Penicillin-binding protein transpeptidase" evidence="17">
    <location>
        <begin position="329"/>
        <end position="597"/>
    </location>
</feature>
<keyword evidence="22" id="KW-1185">Reference proteome</keyword>
<keyword evidence="6" id="KW-0645">Protease</keyword>
<dbReference type="EMBL" id="BJOD01000013">
    <property type="protein sequence ID" value="GED25505.1"/>
    <property type="molecule type" value="Genomic_DNA"/>
</dbReference>
<keyword evidence="9" id="KW-0378">Hydrolase</keyword>
<proteinExistence type="inferred from homology"/>
<dbReference type="GeneID" id="82809612"/>
<reference evidence="19 22" key="2">
    <citation type="submission" date="2019-06" db="EMBL/GenBank/DDBJ databases">
        <title>Whole genome shotgun sequence of Brevibacillus agri NBRC 15538.</title>
        <authorList>
            <person name="Hosoyama A."/>
            <person name="Uohara A."/>
            <person name="Ohji S."/>
            <person name="Ichikawa N."/>
        </authorList>
    </citation>
    <scope>NUCLEOTIDE SEQUENCE [LARGE SCALE GENOMIC DNA]</scope>
    <source>
        <strain evidence="19 22">NBRC 15538</strain>
    </source>
</reference>
<evidence type="ECO:0000256" key="4">
    <source>
        <dbReference type="ARBA" id="ARBA00022475"/>
    </source>
</evidence>
<dbReference type="EMBL" id="RHHN01000047">
    <property type="protein sequence ID" value="RNB53550.1"/>
    <property type="molecule type" value="Genomic_DNA"/>
</dbReference>
<evidence type="ECO:0000313" key="20">
    <source>
        <dbReference type="EMBL" id="RNB53550.1"/>
    </source>
</evidence>
<dbReference type="GO" id="GO:0008360">
    <property type="term" value="P:regulation of cell shape"/>
    <property type="evidence" value="ECO:0007669"/>
    <property type="project" value="UniProtKB-KW"/>
</dbReference>
<feature type="domain" description="Glycosyl transferase family 51" evidence="18">
    <location>
        <begin position="62"/>
        <end position="237"/>
    </location>
</feature>
<dbReference type="GO" id="GO:0008658">
    <property type="term" value="F:penicillin binding"/>
    <property type="evidence" value="ECO:0007669"/>
    <property type="project" value="InterPro"/>
</dbReference>
<dbReference type="GO" id="GO:0009002">
    <property type="term" value="F:serine-type D-Ala-D-Ala carboxypeptidase activity"/>
    <property type="evidence" value="ECO:0007669"/>
    <property type="project" value="UniProtKB-EC"/>
</dbReference>
<evidence type="ECO:0000256" key="16">
    <source>
        <dbReference type="ARBA" id="ARBA00049902"/>
    </source>
</evidence>
<dbReference type="PANTHER" id="PTHR32282">
    <property type="entry name" value="BINDING PROTEIN TRANSPEPTIDASE, PUTATIVE-RELATED"/>
    <property type="match status" value="1"/>
</dbReference>
<evidence type="ECO:0000256" key="15">
    <source>
        <dbReference type="ARBA" id="ARBA00034000"/>
    </source>
</evidence>